<comment type="caution">
    <text evidence="2">The sequence shown here is derived from an EMBL/GenBank/DDBJ whole genome shotgun (WGS) entry which is preliminary data.</text>
</comment>
<name>A0ABU3L3U3_9FLAO</name>
<gene>
    <name evidence="2" type="ORF">RQM65_07025</name>
</gene>
<dbReference type="Gene3D" id="3.30.470.20">
    <property type="entry name" value="ATP-grasp fold, B domain"/>
    <property type="match status" value="1"/>
</dbReference>
<dbReference type="Proteomes" id="UP001250656">
    <property type="component" value="Unassembled WGS sequence"/>
</dbReference>
<protein>
    <submittedName>
        <fullName evidence="2">Sugar-transfer associated ATP-grasp domain-containing protein</fullName>
    </submittedName>
</protein>
<dbReference type="Pfam" id="PF14397">
    <property type="entry name" value="ATPgrasp_ST"/>
    <property type="match status" value="1"/>
</dbReference>
<evidence type="ECO:0000313" key="3">
    <source>
        <dbReference type="Proteomes" id="UP001250656"/>
    </source>
</evidence>
<proteinExistence type="predicted"/>
<keyword evidence="3" id="KW-1185">Reference proteome</keyword>
<reference evidence="2 3" key="1">
    <citation type="submission" date="2023-09" db="EMBL/GenBank/DDBJ databases">
        <title>Novel taxa isolated from Blanes Bay.</title>
        <authorList>
            <person name="Rey-Velasco X."/>
            <person name="Lucena T."/>
        </authorList>
    </citation>
    <scope>NUCLEOTIDE SEQUENCE [LARGE SCALE GENOMIC DNA]</scope>
    <source>
        <strain evidence="2 3">S334</strain>
    </source>
</reference>
<dbReference type="InterPro" id="IPR039523">
    <property type="entry name" value="RimK-rel_E_lig_ATP-grasp"/>
</dbReference>
<sequence length="347" mass="38704">MHFQDPGRIKVFLKDAQKKNVLRIFKEVLVLWTTKKEVPLYYFKHLYKNGIENYRDYLSPGEVRTIHGSPNLHKSEYTSILHNKLNFALYCERNAIRTPELVGHNFGGSFFADKERWQISQTGALAAYFERLFASSGSDSIFIRPLALNGGQGCFRLDRSTYKEALARTGRNIFSGDHIFTETSQQHNAIDAIYAKSINTLRILTYFDGEKAEILSSFIRIGAGGSIVDNGSSGGLFVGIDDPTGILKRTGYRDMKFGGGEFTKHPDTGFVFEGFQIPLFREACELVLKAARHIPNGFIGWDVAITPEGPTLIEGNEDPHLFMSDVTYGGLLANPGMQKVMAAVTAP</sequence>
<accession>A0ABU3L3U3</accession>
<organism evidence="2 3">
    <name type="scientific">Pricia mediterranea</name>
    <dbReference type="NCBI Taxonomy" id="3076079"/>
    <lineage>
        <taxon>Bacteria</taxon>
        <taxon>Pseudomonadati</taxon>
        <taxon>Bacteroidota</taxon>
        <taxon>Flavobacteriia</taxon>
        <taxon>Flavobacteriales</taxon>
        <taxon>Flavobacteriaceae</taxon>
        <taxon>Pricia</taxon>
    </lineage>
</organism>
<dbReference type="RefSeq" id="WP_314013712.1">
    <property type="nucleotide sequence ID" value="NZ_JAVTTP010000001.1"/>
</dbReference>
<dbReference type="EMBL" id="JAVTTP010000001">
    <property type="protein sequence ID" value="MDT7828409.1"/>
    <property type="molecule type" value="Genomic_DNA"/>
</dbReference>
<evidence type="ECO:0000313" key="2">
    <source>
        <dbReference type="EMBL" id="MDT7828409.1"/>
    </source>
</evidence>
<feature type="domain" description="Alpha-L-glutamate ligase-related protein ATP-grasp" evidence="1">
    <location>
        <begin position="178"/>
        <end position="332"/>
    </location>
</feature>
<evidence type="ECO:0000259" key="1">
    <source>
        <dbReference type="Pfam" id="PF14397"/>
    </source>
</evidence>